<evidence type="ECO:0000256" key="4">
    <source>
        <dbReference type="ARBA" id="ARBA00022898"/>
    </source>
</evidence>
<dbReference type="Proteomes" id="UP001369082">
    <property type="component" value="Unassembled WGS sequence"/>
</dbReference>
<evidence type="ECO:0000256" key="8">
    <source>
        <dbReference type="ARBA" id="ARBA00035676"/>
    </source>
</evidence>
<evidence type="ECO:0000256" key="10">
    <source>
        <dbReference type="NCBIfam" id="TIGR03461"/>
    </source>
</evidence>
<protein>
    <recommendedName>
        <fullName evidence="8 10">Aminodeoxychorismate lyase</fullName>
        <ecNumber evidence="8 10">4.1.3.38</ecNumber>
    </recommendedName>
</protein>
<dbReference type="Gene3D" id="3.20.10.10">
    <property type="entry name" value="D-amino Acid Aminotransferase, subunit A, domain 2"/>
    <property type="match status" value="1"/>
</dbReference>
<dbReference type="InterPro" id="IPR050571">
    <property type="entry name" value="Class-IV_PLP-Dep_Aminotrnsfr"/>
</dbReference>
<evidence type="ECO:0000256" key="9">
    <source>
        <dbReference type="ARBA" id="ARBA00049529"/>
    </source>
</evidence>
<evidence type="ECO:0000256" key="6">
    <source>
        <dbReference type="ARBA" id="ARBA00023239"/>
    </source>
</evidence>
<name>A0ABU9GQ95_9GAMM</name>
<dbReference type="InterPro" id="IPR036038">
    <property type="entry name" value="Aminotransferase-like"/>
</dbReference>
<keyword evidence="6 11" id="KW-0456">Lyase</keyword>
<dbReference type="NCBIfam" id="NF004761">
    <property type="entry name" value="PRK06092.1"/>
    <property type="match status" value="1"/>
</dbReference>
<dbReference type="CDD" id="cd01559">
    <property type="entry name" value="ADCL_like"/>
    <property type="match status" value="1"/>
</dbReference>
<comment type="caution">
    <text evidence="11">The sequence shown here is derived from an EMBL/GenBank/DDBJ whole genome shotgun (WGS) entry which is preliminary data.</text>
</comment>
<dbReference type="PANTHER" id="PTHR42743:SF2">
    <property type="entry name" value="AMINODEOXYCHORISMATE LYASE"/>
    <property type="match status" value="1"/>
</dbReference>
<dbReference type="EMBL" id="JBAKAZ010000023">
    <property type="protein sequence ID" value="MEL0629494.1"/>
    <property type="molecule type" value="Genomic_DNA"/>
</dbReference>
<dbReference type="InterPro" id="IPR017824">
    <property type="entry name" value="Aminodeoxychorismate_lyase_IV"/>
</dbReference>
<keyword evidence="4" id="KW-0663">Pyridoxal phosphate</keyword>
<dbReference type="RefSeq" id="WP_341597508.1">
    <property type="nucleotide sequence ID" value="NZ_JBAKAZ010000023.1"/>
</dbReference>
<accession>A0ABU9GQ95</accession>
<keyword evidence="12" id="KW-1185">Reference proteome</keyword>
<evidence type="ECO:0000256" key="1">
    <source>
        <dbReference type="ARBA" id="ARBA00001933"/>
    </source>
</evidence>
<comment type="catalytic activity">
    <reaction evidence="9">
        <text>4-amino-4-deoxychorismate = 4-aminobenzoate + pyruvate + H(+)</text>
        <dbReference type="Rhea" id="RHEA:16201"/>
        <dbReference type="ChEBI" id="CHEBI:15361"/>
        <dbReference type="ChEBI" id="CHEBI:15378"/>
        <dbReference type="ChEBI" id="CHEBI:17836"/>
        <dbReference type="ChEBI" id="CHEBI:58406"/>
        <dbReference type="EC" id="4.1.3.38"/>
    </reaction>
</comment>
<comment type="cofactor">
    <cofactor evidence="1">
        <name>pyridoxal 5'-phosphate</name>
        <dbReference type="ChEBI" id="CHEBI:597326"/>
    </cofactor>
</comment>
<gene>
    <name evidence="11" type="primary">pabC</name>
    <name evidence="11" type="ORF">V6256_07725</name>
</gene>
<reference evidence="11 12" key="1">
    <citation type="submission" date="2024-02" db="EMBL/GenBank/DDBJ databases">
        <title>Bacteria isolated from the canopy kelp, Nereocystis luetkeana.</title>
        <authorList>
            <person name="Pfister C.A."/>
            <person name="Younker I.T."/>
            <person name="Light S.H."/>
        </authorList>
    </citation>
    <scope>NUCLEOTIDE SEQUENCE [LARGE SCALE GENOMIC DNA]</scope>
    <source>
        <strain evidence="11 12">TI.1.05</strain>
    </source>
</reference>
<dbReference type="EC" id="4.1.3.38" evidence="8 10"/>
<keyword evidence="5" id="KW-0289">Folate biosynthesis</keyword>
<evidence type="ECO:0000256" key="5">
    <source>
        <dbReference type="ARBA" id="ARBA00022909"/>
    </source>
</evidence>
<comment type="similarity">
    <text evidence="2">Belongs to the class-IV pyridoxal-phosphate-dependent aminotransferase family.</text>
</comment>
<sequence>MLINGLEKNSINASDRGLAYGDGLFSTIKVEQGKVVDWPLHLARLKLGAERLFFPLIDWAVLEQEIVSYAETTAHFAHHVLKVMLTRGSGGRGYSITGCDDVQRIISLSAFPEGYLEWQKNGIAIVQCKTQLSRNKHLAGIKSLARLEQVLIKQELASLNALEGLVCDEFGHVIEACSANLFIYLNGQWVTPSLDFSGVAGVMRARILQHPSLSIVEREITLDEVNQADCLCLTNALMGIIPVNNYQGKGYSKQQLQHVTKLQMLINQGSY</sequence>
<dbReference type="Pfam" id="PF01063">
    <property type="entry name" value="Aminotran_4"/>
    <property type="match status" value="1"/>
</dbReference>
<proteinExistence type="inferred from homology"/>
<dbReference type="InterPro" id="IPR043132">
    <property type="entry name" value="BCAT-like_C"/>
</dbReference>
<evidence type="ECO:0000313" key="12">
    <source>
        <dbReference type="Proteomes" id="UP001369082"/>
    </source>
</evidence>
<comment type="pathway">
    <text evidence="7">Cofactor biosynthesis; tetrahydrofolate biosynthesis; 4-aminobenzoate from chorismate: step 2/2.</text>
</comment>
<evidence type="ECO:0000256" key="2">
    <source>
        <dbReference type="ARBA" id="ARBA00009320"/>
    </source>
</evidence>
<evidence type="ECO:0000256" key="3">
    <source>
        <dbReference type="ARBA" id="ARBA00011738"/>
    </source>
</evidence>
<evidence type="ECO:0000256" key="7">
    <source>
        <dbReference type="ARBA" id="ARBA00035633"/>
    </source>
</evidence>
<dbReference type="InterPro" id="IPR043131">
    <property type="entry name" value="BCAT-like_N"/>
</dbReference>
<dbReference type="Gene3D" id="3.30.470.10">
    <property type="match status" value="1"/>
</dbReference>
<dbReference type="SUPFAM" id="SSF56752">
    <property type="entry name" value="D-aminoacid aminotransferase-like PLP-dependent enzymes"/>
    <property type="match status" value="1"/>
</dbReference>
<dbReference type="NCBIfam" id="TIGR03461">
    <property type="entry name" value="pabC_Proteo"/>
    <property type="match status" value="1"/>
</dbReference>
<dbReference type="PANTHER" id="PTHR42743">
    <property type="entry name" value="AMINO-ACID AMINOTRANSFERASE"/>
    <property type="match status" value="1"/>
</dbReference>
<evidence type="ECO:0000313" key="11">
    <source>
        <dbReference type="EMBL" id="MEL0629494.1"/>
    </source>
</evidence>
<dbReference type="GO" id="GO:0008696">
    <property type="term" value="F:4-amino-4-deoxychorismate lyase activity"/>
    <property type="evidence" value="ECO:0007669"/>
    <property type="project" value="UniProtKB-EC"/>
</dbReference>
<dbReference type="InterPro" id="IPR001544">
    <property type="entry name" value="Aminotrans_IV"/>
</dbReference>
<organism evidence="11 12">
    <name type="scientific">Psychromonas aquatilis</name>
    <dbReference type="NCBI Taxonomy" id="2005072"/>
    <lineage>
        <taxon>Bacteria</taxon>
        <taxon>Pseudomonadati</taxon>
        <taxon>Pseudomonadota</taxon>
        <taxon>Gammaproteobacteria</taxon>
        <taxon>Alteromonadales</taxon>
        <taxon>Psychromonadaceae</taxon>
        <taxon>Psychromonas</taxon>
    </lineage>
</organism>
<comment type="subunit">
    <text evidence="3">Homodimer.</text>
</comment>